<proteinExistence type="predicted"/>
<dbReference type="AlphaFoldDB" id="A0A941GWH7"/>
<name>A0A941GWH7_9CHRO</name>
<dbReference type="EMBL" id="JADQBC010000094">
    <property type="protein sequence ID" value="MBR8828903.1"/>
    <property type="molecule type" value="Genomic_DNA"/>
</dbReference>
<organism evidence="1 2">
    <name type="scientific">Gomphosphaeria aponina SAG 52.96 = DSM 107014</name>
    <dbReference type="NCBI Taxonomy" id="1521640"/>
    <lineage>
        <taxon>Bacteria</taxon>
        <taxon>Bacillati</taxon>
        <taxon>Cyanobacteriota</taxon>
        <taxon>Cyanophyceae</taxon>
        <taxon>Oscillatoriophycideae</taxon>
        <taxon>Chroococcales</taxon>
        <taxon>Gomphosphaeriaceae</taxon>
        <taxon>Gomphosphaeria</taxon>
    </lineage>
</organism>
<reference evidence="1" key="1">
    <citation type="submission" date="2021-02" db="EMBL/GenBank/DDBJ databases">
        <title>Metagenome analyses of Stigonema ocellatum DSM 106950, Chlorogloea purpurea SAG 13.99 and Gomphosphaeria aponina DSM 107014.</title>
        <authorList>
            <person name="Marter P."/>
            <person name="Huang S."/>
        </authorList>
    </citation>
    <scope>NUCLEOTIDE SEQUENCE</scope>
    <source>
        <strain evidence="1">JP213</strain>
    </source>
</reference>
<comment type="caution">
    <text evidence="1">The sequence shown here is derived from an EMBL/GenBank/DDBJ whole genome shotgun (WGS) entry which is preliminary data.</text>
</comment>
<accession>A0A941GWH7</accession>
<dbReference type="Proteomes" id="UP000767446">
    <property type="component" value="Unassembled WGS sequence"/>
</dbReference>
<sequence length="310" mass="34844">MNKESVDLIADIVVIGEYKDPEKIENKLKELDEIELNNQAQSKSKNVDDILKKDIFELLNSPQKRPWSYTTHQFGYIAPLETVSSEPQPILYPGTIAPDDTLKNSRINVRLDRLRVYEYPGRGTHNVMVTFATKNQVGDSEEVVSFNQTYRIPERNSAGIIGYPIFTGLNVGSQGVTLECSTINVKNKEDDAILEALESNTFKIGLKLLTTTQPAIAPFTTISLGLVKSLAQKHRNVGVQKLSLGLDFENAAMGIRLAEGNYIAVQVPEENTINWDNWVYQPNLGSIVHKENGGSLEYNYFVFRISRYED</sequence>
<evidence type="ECO:0000313" key="2">
    <source>
        <dbReference type="Proteomes" id="UP000767446"/>
    </source>
</evidence>
<protein>
    <submittedName>
        <fullName evidence="1">Uncharacterized protein</fullName>
    </submittedName>
</protein>
<gene>
    <name evidence="1" type="ORF">DSM107014_13550</name>
</gene>
<evidence type="ECO:0000313" key="1">
    <source>
        <dbReference type="EMBL" id="MBR8828903.1"/>
    </source>
</evidence>